<keyword evidence="4" id="KW-1185">Reference proteome</keyword>
<organism evidence="4 5">
    <name type="scientific">Parascaris equorum</name>
    <name type="common">Equine roundworm</name>
    <dbReference type="NCBI Taxonomy" id="6256"/>
    <lineage>
        <taxon>Eukaryota</taxon>
        <taxon>Metazoa</taxon>
        <taxon>Ecdysozoa</taxon>
        <taxon>Nematoda</taxon>
        <taxon>Chromadorea</taxon>
        <taxon>Rhabditida</taxon>
        <taxon>Spirurina</taxon>
        <taxon>Ascaridomorpha</taxon>
        <taxon>Ascaridoidea</taxon>
        <taxon>Ascarididae</taxon>
        <taxon>Parascaris</taxon>
    </lineage>
</organism>
<evidence type="ECO:0000256" key="1">
    <source>
        <dbReference type="ARBA" id="ARBA00023157"/>
    </source>
</evidence>
<dbReference type="AlphaFoldDB" id="A0A914S3K9"/>
<dbReference type="InterPro" id="IPR001173">
    <property type="entry name" value="Glyco_trans_2-like"/>
</dbReference>
<dbReference type="GO" id="GO:0004653">
    <property type="term" value="F:polypeptide N-acetylgalactosaminyltransferase activity"/>
    <property type="evidence" value="ECO:0007669"/>
    <property type="project" value="TreeGrafter"/>
</dbReference>
<sequence>MLSHNSTLLRSAYSVIARTPKEILKEIILVDDASTKPFLKKPLDEYLKLAKLEHIVKVVRTKLDDR</sequence>
<proteinExistence type="predicted"/>
<evidence type="ECO:0000256" key="2">
    <source>
        <dbReference type="ARBA" id="ARBA00023180"/>
    </source>
</evidence>
<dbReference type="Gene3D" id="3.90.550.10">
    <property type="entry name" value="Spore Coat Polysaccharide Biosynthesis Protein SpsA, Chain A"/>
    <property type="match status" value="1"/>
</dbReference>
<evidence type="ECO:0000259" key="3">
    <source>
        <dbReference type="Pfam" id="PF00535"/>
    </source>
</evidence>
<dbReference type="GO" id="GO:0006493">
    <property type="term" value="P:protein O-linked glycosylation"/>
    <property type="evidence" value="ECO:0007669"/>
    <property type="project" value="TreeGrafter"/>
</dbReference>
<keyword evidence="1" id="KW-1015">Disulfide bond</keyword>
<evidence type="ECO:0000313" key="4">
    <source>
        <dbReference type="Proteomes" id="UP000887564"/>
    </source>
</evidence>
<dbReference type="InterPro" id="IPR029044">
    <property type="entry name" value="Nucleotide-diphossugar_trans"/>
</dbReference>
<protein>
    <submittedName>
        <fullName evidence="5">Glycosyltransferase 2-like domain-containing protein</fullName>
    </submittedName>
</protein>
<reference evidence="5" key="1">
    <citation type="submission" date="2022-11" db="UniProtKB">
        <authorList>
            <consortium name="WormBaseParasite"/>
        </authorList>
    </citation>
    <scope>IDENTIFICATION</scope>
</reference>
<dbReference type="Pfam" id="PF00535">
    <property type="entry name" value="Glycos_transf_2"/>
    <property type="match status" value="1"/>
</dbReference>
<keyword evidence="2" id="KW-0325">Glycoprotein</keyword>
<dbReference type="PANTHER" id="PTHR11675:SF134">
    <property type="entry name" value="N-ACETYLGALACTOSAMINYLTRANSFERASE 4-RELATED"/>
    <property type="match status" value="1"/>
</dbReference>
<dbReference type="Proteomes" id="UP000887564">
    <property type="component" value="Unplaced"/>
</dbReference>
<feature type="domain" description="Glycosyltransferase 2-like" evidence="3">
    <location>
        <begin position="6"/>
        <end position="61"/>
    </location>
</feature>
<name>A0A914S3K9_PAREQ</name>
<dbReference type="PANTHER" id="PTHR11675">
    <property type="entry name" value="N-ACETYLGALACTOSAMINYLTRANSFERASE"/>
    <property type="match status" value="1"/>
</dbReference>
<dbReference type="GO" id="GO:0005794">
    <property type="term" value="C:Golgi apparatus"/>
    <property type="evidence" value="ECO:0007669"/>
    <property type="project" value="TreeGrafter"/>
</dbReference>
<dbReference type="WBParaSite" id="PEQ_0001291701-mRNA-1">
    <property type="protein sequence ID" value="PEQ_0001291701-mRNA-1"/>
    <property type="gene ID" value="PEQ_0001291701"/>
</dbReference>
<evidence type="ECO:0000313" key="5">
    <source>
        <dbReference type="WBParaSite" id="PEQ_0001291701-mRNA-1"/>
    </source>
</evidence>
<accession>A0A914S3K9</accession>